<evidence type="ECO:0000313" key="7">
    <source>
        <dbReference type="Proteomes" id="UP000245119"/>
    </source>
</evidence>
<dbReference type="EMBL" id="PZQS01000001">
    <property type="protein sequence ID" value="PVD38128.1"/>
    <property type="molecule type" value="Genomic_DNA"/>
</dbReference>
<evidence type="ECO:0000256" key="1">
    <source>
        <dbReference type="ARBA" id="ARBA00004123"/>
    </source>
</evidence>
<comment type="subcellular location">
    <subcellularLocation>
        <location evidence="1">Nucleus</location>
    </subcellularLocation>
</comment>
<keyword evidence="2" id="KW-0240">DNA-directed RNA polymerase</keyword>
<feature type="region of interest" description="Disordered" evidence="5">
    <location>
        <begin position="1"/>
        <end position="44"/>
    </location>
</feature>
<sequence length="272" mass="29811">MQHFSGGSSSYDGRVGGGFSGGKGGAPARVKQENARRGGEIQNQTLDHLLRDDFIADGPEDDPDMIPVMLPMSSVAMEELKREQKGISGDATIHIKQEPMDCDNEGSKYQPTQTPTSFTKEETIHHKKEDRMSVNYLLNSVAKSEKEELIFLQLPDVLPGVPKGLQLGLSDGSTGTANKENRENDELEKKMGACSLDHFSEGYVGKLRVRKSGKAELVLGDIVLDVTMGTSCGFLQDVVSVRTGENDKHMTVLGHLSHRLICSPNFEYLFNI</sequence>
<feature type="compositionally biased region" description="Polar residues" evidence="5">
    <location>
        <begin position="1"/>
        <end position="11"/>
    </location>
</feature>
<feature type="compositionally biased region" description="Basic and acidic residues" evidence="5">
    <location>
        <begin position="30"/>
        <end position="39"/>
    </location>
</feature>
<comment type="caution">
    <text evidence="6">The sequence shown here is derived from an EMBL/GenBank/DDBJ whole genome shotgun (WGS) entry which is preliminary data.</text>
</comment>
<reference evidence="6 7" key="1">
    <citation type="submission" date="2018-04" db="EMBL/GenBank/DDBJ databases">
        <title>The genome of golden apple snail Pomacea canaliculata provides insight into stress tolerance and invasive adaptation.</title>
        <authorList>
            <person name="Liu C."/>
            <person name="Liu B."/>
            <person name="Ren Y."/>
            <person name="Zhang Y."/>
            <person name="Wang H."/>
            <person name="Li S."/>
            <person name="Jiang F."/>
            <person name="Yin L."/>
            <person name="Zhang G."/>
            <person name="Qian W."/>
            <person name="Fan W."/>
        </authorList>
    </citation>
    <scope>NUCLEOTIDE SEQUENCE [LARGE SCALE GENOMIC DNA]</scope>
    <source>
        <strain evidence="6">SZHN2017</strain>
        <tissue evidence="6">Muscle</tissue>
    </source>
</reference>
<protein>
    <recommendedName>
        <fullName evidence="8">DNA-directed RNA polymerase III subunit RPC4</fullName>
    </recommendedName>
</protein>
<dbReference type="PANTHER" id="PTHR13408">
    <property type="entry name" value="DNA-DIRECTED RNA POLYMERASE III"/>
    <property type="match status" value="1"/>
</dbReference>
<evidence type="ECO:0000313" key="6">
    <source>
        <dbReference type="EMBL" id="PVD38128.1"/>
    </source>
</evidence>
<evidence type="ECO:0008006" key="8">
    <source>
        <dbReference type="Google" id="ProtNLM"/>
    </source>
</evidence>
<accession>A0A2T7PXJ7</accession>
<dbReference type="PANTHER" id="PTHR13408:SF0">
    <property type="entry name" value="DNA-DIRECTED RNA POLYMERASE III SUBUNIT RPC4"/>
    <property type="match status" value="1"/>
</dbReference>
<evidence type="ECO:0000256" key="3">
    <source>
        <dbReference type="ARBA" id="ARBA00023163"/>
    </source>
</evidence>
<keyword evidence="3" id="KW-0804">Transcription</keyword>
<dbReference type="GO" id="GO:0005666">
    <property type="term" value="C:RNA polymerase III complex"/>
    <property type="evidence" value="ECO:0007669"/>
    <property type="project" value="InterPro"/>
</dbReference>
<keyword evidence="4" id="KW-0539">Nucleus</keyword>
<name>A0A2T7PXJ7_POMCA</name>
<organism evidence="6 7">
    <name type="scientific">Pomacea canaliculata</name>
    <name type="common">Golden apple snail</name>
    <dbReference type="NCBI Taxonomy" id="400727"/>
    <lineage>
        <taxon>Eukaryota</taxon>
        <taxon>Metazoa</taxon>
        <taxon>Spiralia</taxon>
        <taxon>Lophotrochozoa</taxon>
        <taxon>Mollusca</taxon>
        <taxon>Gastropoda</taxon>
        <taxon>Caenogastropoda</taxon>
        <taxon>Architaenioglossa</taxon>
        <taxon>Ampullarioidea</taxon>
        <taxon>Ampullariidae</taxon>
        <taxon>Pomacea</taxon>
    </lineage>
</organism>
<proteinExistence type="predicted"/>
<dbReference type="AlphaFoldDB" id="A0A2T7PXJ7"/>
<dbReference type="GO" id="GO:0042797">
    <property type="term" value="P:tRNA transcription by RNA polymerase III"/>
    <property type="evidence" value="ECO:0007669"/>
    <property type="project" value="TreeGrafter"/>
</dbReference>
<dbReference type="Proteomes" id="UP000245119">
    <property type="component" value="Linkage Group LG1"/>
</dbReference>
<evidence type="ECO:0000256" key="4">
    <source>
        <dbReference type="ARBA" id="ARBA00023242"/>
    </source>
</evidence>
<feature type="compositionally biased region" description="Gly residues" evidence="5">
    <location>
        <begin position="14"/>
        <end position="25"/>
    </location>
</feature>
<evidence type="ECO:0000256" key="5">
    <source>
        <dbReference type="SAM" id="MobiDB-lite"/>
    </source>
</evidence>
<evidence type="ECO:0000256" key="2">
    <source>
        <dbReference type="ARBA" id="ARBA00022478"/>
    </source>
</evidence>
<feature type="region of interest" description="Disordered" evidence="5">
    <location>
        <begin position="100"/>
        <end position="123"/>
    </location>
</feature>
<dbReference type="Pfam" id="PF05132">
    <property type="entry name" value="RNA_pol_Rpc4"/>
    <property type="match status" value="1"/>
</dbReference>
<keyword evidence="7" id="KW-1185">Reference proteome</keyword>
<feature type="compositionally biased region" description="Polar residues" evidence="5">
    <location>
        <begin position="107"/>
        <end position="118"/>
    </location>
</feature>
<dbReference type="GO" id="GO:0003677">
    <property type="term" value="F:DNA binding"/>
    <property type="evidence" value="ECO:0007669"/>
    <property type="project" value="InterPro"/>
</dbReference>
<dbReference type="OrthoDB" id="5836119at2759"/>
<dbReference type="STRING" id="400727.A0A2T7PXJ7"/>
<dbReference type="InterPro" id="IPR007811">
    <property type="entry name" value="RPC4"/>
</dbReference>
<gene>
    <name evidence="6" type="ORF">C0Q70_00739</name>
</gene>